<dbReference type="Proteomes" id="UP000228945">
    <property type="component" value="Chromosome"/>
</dbReference>
<feature type="transmembrane region" description="Helical" evidence="6">
    <location>
        <begin position="278"/>
        <end position="297"/>
    </location>
</feature>
<dbReference type="InterPro" id="IPR030922">
    <property type="entry name" value="LptF"/>
</dbReference>
<feature type="transmembrane region" description="Helical" evidence="6">
    <location>
        <begin position="46"/>
        <end position="75"/>
    </location>
</feature>
<feature type="transmembrane region" description="Helical" evidence="6">
    <location>
        <begin position="309"/>
        <end position="326"/>
    </location>
</feature>
<gene>
    <name evidence="7" type="primary">lptF</name>
    <name evidence="7" type="ORF">CSW64_12850</name>
</gene>
<accession>A0A2D2AZ32</accession>
<dbReference type="EMBL" id="CP024201">
    <property type="protein sequence ID" value="ATQ43242.1"/>
    <property type="molecule type" value="Genomic_DNA"/>
</dbReference>
<dbReference type="GO" id="GO:0055085">
    <property type="term" value="P:transmembrane transport"/>
    <property type="evidence" value="ECO:0007669"/>
    <property type="project" value="InterPro"/>
</dbReference>
<evidence type="ECO:0000313" key="8">
    <source>
        <dbReference type="Proteomes" id="UP000228945"/>
    </source>
</evidence>
<keyword evidence="4 6" id="KW-1133">Transmembrane helix</keyword>
<sequence length="383" mass="42294">MRLIERYLFRQLLTPTLLATAALGAVGLLSQSLGQLDIIIEQRQTAWVFVQVIVLAMPQLMNLILPIAIFVAALVGLNRLQADHELVVCQAAGMTRWRVISPALRLAVLAVLIGLFVNLFVQPASYRAMREIVFAAKTDLAATLVRKGEFTQPASNLTVYGQDVAPDGRISNLFIHQRNENGGATTYTAREGRITYRDGQPVLVMHDGSNQEFSRAGVLNYLSFQEYALELAPFLDTGDTITYKASDRYLHELFFPDLNKDWERKNRDKLLAEGHSRIASPLYSLTFMVMALAAVLGGSFSRLGYGKRIAAIGAGAAVVRIIGFAVQAACEDTPALNVLQYVIPLLATAWAFGQLYRPVRRRPGLREWLPYGIAETEKKAVAA</sequence>
<organism evidence="7 8">
    <name type="scientific">Caulobacter mirabilis</name>
    <dbReference type="NCBI Taxonomy" id="69666"/>
    <lineage>
        <taxon>Bacteria</taxon>
        <taxon>Pseudomonadati</taxon>
        <taxon>Pseudomonadota</taxon>
        <taxon>Alphaproteobacteria</taxon>
        <taxon>Caulobacterales</taxon>
        <taxon>Caulobacteraceae</taxon>
        <taxon>Caulobacter</taxon>
    </lineage>
</organism>
<dbReference type="GO" id="GO:0043190">
    <property type="term" value="C:ATP-binding cassette (ABC) transporter complex"/>
    <property type="evidence" value="ECO:0007669"/>
    <property type="project" value="InterPro"/>
</dbReference>
<reference evidence="7 8" key="1">
    <citation type="submission" date="2017-10" db="EMBL/GenBank/DDBJ databases">
        <title>Genome sequence of Caulobacter mirabilis FWC38.</title>
        <authorList>
            <person name="Fiebig A."/>
            <person name="Crosson S."/>
        </authorList>
    </citation>
    <scope>NUCLEOTIDE SEQUENCE [LARGE SCALE GENOMIC DNA]</scope>
    <source>
        <strain evidence="7 8">FWC 38</strain>
    </source>
</reference>
<dbReference type="InterPro" id="IPR005495">
    <property type="entry name" value="LptG/LptF_permease"/>
</dbReference>
<evidence type="ECO:0000313" key="7">
    <source>
        <dbReference type="EMBL" id="ATQ43242.1"/>
    </source>
</evidence>
<dbReference type="RefSeq" id="WP_099622493.1">
    <property type="nucleotide sequence ID" value="NZ_CP024201.1"/>
</dbReference>
<evidence type="ECO:0000256" key="6">
    <source>
        <dbReference type="SAM" id="Phobius"/>
    </source>
</evidence>
<evidence type="ECO:0000256" key="2">
    <source>
        <dbReference type="ARBA" id="ARBA00022475"/>
    </source>
</evidence>
<dbReference type="PANTHER" id="PTHR33529">
    <property type="entry name" value="SLR0882 PROTEIN-RELATED"/>
    <property type="match status" value="1"/>
</dbReference>
<keyword evidence="8" id="KW-1185">Reference proteome</keyword>
<dbReference type="KEGG" id="cmb:CSW64_12850"/>
<proteinExistence type="predicted"/>
<feature type="transmembrane region" description="Helical" evidence="6">
    <location>
        <begin position="338"/>
        <end position="356"/>
    </location>
</feature>
<dbReference type="Pfam" id="PF03739">
    <property type="entry name" value="LptF_LptG"/>
    <property type="match status" value="1"/>
</dbReference>
<comment type="subcellular location">
    <subcellularLocation>
        <location evidence="1">Cell membrane</location>
        <topology evidence="1">Multi-pass membrane protein</topology>
    </subcellularLocation>
</comment>
<dbReference type="OrthoDB" id="8477889at2"/>
<evidence type="ECO:0000256" key="5">
    <source>
        <dbReference type="ARBA" id="ARBA00023136"/>
    </source>
</evidence>
<keyword evidence="3 6" id="KW-0812">Transmembrane</keyword>
<dbReference type="NCBIfam" id="TIGR04407">
    <property type="entry name" value="LptF_YjgP"/>
    <property type="match status" value="1"/>
</dbReference>
<dbReference type="PANTHER" id="PTHR33529:SF6">
    <property type="entry name" value="YJGP_YJGQ FAMILY PERMEASE"/>
    <property type="match status" value="1"/>
</dbReference>
<keyword evidence="5 6" id="KW-0472">Membrane</keyword>
<evidence type="ECO:0000256" key="1">
    <source>
        <dbReference type="ARBA" id="ARBA00004651"/>
    </source>
</evidence>
<protein>
    <submittedName>
        <fullName evidence="7">LPS export ABC transporter permease LptF</fullName>
    </submittedName>
</protein>
<dbReference type="AlphaFoldDB" id="A0A2D2AZ32"/>
<name>A0A2D2AZ32_9CAUL</name>
<evidence type="ECO:0000256" key="3">
    <source>
        <dbReference type="ARBA" id="ARBA00022692"/>
    </source>
</evidence>
<keyword evidence="2" id="KW-1003">Cell membrane</keyword>
<dbReference type="GO" id="GO:0015920">
    <property type="term" value="P:lipopolysaccharide transport"/>
    <property type="evidence" value="ECO:0007669"/>
    <property type="project" value="TreeGrafter"/>
</dbReference>
<feature type="transmembrane region" description="Helical" evidence="6">
    <location>
        <begin position="103"/>
        <end position="121"/>
    </location>
</feature>
<evidence type="ECO:0000256" key="4">
    <source>
        <dbReference type="ARBA" id="ARBA00022989"/>
    </source>
</evidence>